<dbReference type="RefSeq" id="WP_379771622.1">
    <property type="nucleotide sequence ID" value="NZ_JBHSMZ010000008.1"/>
</dbReference>
<dbReference type="Pfam" id="PF03572">
    <property type="entry name" value="Peptidase_S41"/>
    <property type="match status" value="1"/>
</dbReference>
<dbReference type="SUPFAM" id="SSF52096">
    <property type="entry name" value="ClpP/crotonase"/>
    <property type="match status" value="1"/>
</dbReference>
<protein>
    <submittedName>
        <fullName evidence="3">S41 family peptidase</fullName>
    </submittedName>
</protein>
<comment type="caution">
    <text evidence="3">The sequence shown here is derived from an EMBL/GenBank/DDBJ whole genome shotgun (WGS) entry which is preliminary data.</text>
</comment>
<dbReference type="EMBL" id="JBHSMZ010000008">
    <property type="protein sequence ID" value="MFC5549558.1"/>
    <property type="molecule type" value="Genomic_DNA"/>
</dbReference>
<accession>A0ABW0RXI6</accession>
<organism evidence="3 4">
    <name type="scientific">Massilia aerilata</name>
    <dbReference type="NCBI Taxonomy" id="453817"/>
    <lineage>
        <taxon>Bacteria</taxon>
        <taxon>Pseudomonadati</taxon>
        <taxon>Pseudomonadota</taxon>
        <taxon>Betaproteobacteria</taxon>
        <taxon>Burkholderiales</taxon>
        <taxon>Oxalobacteraceae</taxon>
        <taxon>Telluria group</taxon>
        <taxon>Massilia</taxon>
    </lineage>
</organism>
<keyword evidence="4" id="KW-1185">Reference proteome</keyword>
<proteinExistence type="predicted"/>
<gene>
    <name evidence="3" type="ORF">ACFPO9_13665</name>
</gene>
<evidence type="ECO:0000313" key="3">
    <source>
        <dbReference type="EMBL" id="MFC5549558.1"/>
    </source>
</evidence>
<dbReference type="InterPro" id="IPR005151">
    <property type="entry name" value="Tail-specific_protease"/>
</dbReference>
<feature type="signal peptide" evidence="1">
    <location>
        <begin position="1"/>
        <end position="22"/>
    </location>
</feature>
<evidence type="ECO:0000313" key="4">
    <source>
        <dbReference type="Proteomes" id="UP001596086"/>
    </source>
</evidence>
<sequence>MPGKLNAVLVALCLLGSAPAPAQTASAEPVYSAAAMQQDFRFMRAEIDRIHPEPGLFTSREALRKAYDQVEAQLRQPLTRDQAWRALATLNPVFADGHMSVVFPDLQALTRAHLAAGGLLFPYEVEVSADGEIAIRSDIDGSASALAGMRIEQINGMPAARVARELLARAQGDTPALRAHVLSRHMWFEYWHMFGAPRQFDLVVAKPAGPAHLRVAGSGKIPAVLDTEGPSGFKKIFQFALLPGNAALLTINHFLWPDQQAYNAFIRDAFAKIRDAKVSTLIIDVRQNPGGDDGMWKELLSYLADKPFRNGSSYVKKVIAGRASGSEKVGDVVHGFGDTWCEPGLNNPLHYSGKTYVLVGRMTYSSAVLFSNVVQDFGFAQLVGAGGYARTRQTGGVQNIILPNTGLQMVIPRFVLDRPSGERDPALVHPDILLPDSPFDRMVTVDALLEHLRRTREPSA</sequence>
<dbReference type="InterPro" id="IPR029045">
    <property type="entry name" value="ClpP/crotonase-like_dom_sf"/>
</dbReference>
<keyword evidence="1" id="KW-0732">Signal</keyword>
<reference evidence="4" key="1">
    <citation type="journal article" date="2019" name="Int. J. Syst. Evol. Microbiol.">
        <title>The Global Catalogue of Microorganisms (GCM) 10K type strain sequencing project: providing services to taxonomists for standard genome sequencing and annotation.</title>
        <authorList>
            <consortium name="The Broad Institute Genomics Platform"/>
            <consortium name="The Broad Institute Genome Sequencing Center for Infectious Disease"/>
            <person name="Wu L."/>
            <person name="Ma J."/>
        </authorList>
    </citation>
    <scope>NUCLEOTIDE SEQUENCE [LARGE SCALE GENOMIC DNA]</scope>
    <source>
        <strain evidence="4">CGMCC 4.5798</strain>
    </source>
</reference>
<evidence type="ECO:0000256" key="1">
    <source>
        <dbReference type="SAM" id="SignalP"/>
    </source>
</evidence>
<feature type="chain" id="PRO_5047146796" evidence="1">
    <location>
        <begin position="23"/>
        <end position="460"/>
    </location>
</feature>
<name>A0ABW0RXI6_9BURK</name>
<dbReference type="Gene3D" id="3.90.226.10">
    <property type="entry name" value="2-enoyl-CoA Hydratase, Chain A, domain 1"/>
    <property type="match status" value="1"/>
</dbReference>
<evidence type="ECO:0000259" key="2">
    <source>
        <dbReference type="Pfam" id="PF03572"/>
    </source>
</evidence>
<dbReference type="Proteomes" id="UP001596086">
    <property type="component" value="Unassembled WGS sequence"/>
</dbReference>
<feature type="domain" description="Tail specific protease" evidence="2">
    <location>
        <begin position="247"/>
        <end position="432"/>
    </location>
</feature>